<organism evidence="1 2">
    <name type="scientific">Botryotinia narcissicola</name>
    <dbReference type="NCBI Taxonomy" id="278944"/>
    <lineage>
        <taxon>Eukaryota</taxon>
        <taxon>Fungi</taxon>
        <taxon>Dikarya</taxon>
        <taxon>Ascomycota</taxon>
        <taxon>Pezizomycotina</taxon>
        <taxon>Leotiomycetes</taxon>
        <taxon>Helotiales</taxon>
        <taxon>Sclerotiniaceae</taxon>
        <taxon>Botryotinia</taxon>
    </lineage>
</organism>
<gene>
    <name evidence="1" type="ORF">BOTNAR_0759g00020</name>
</gene>
<dbReference type="Proteomes" id="UP000297452">
    <property type="component" value="Unassembled WGS sequence"/>
</dbReference>
<dbReference type="EMBL" id="PQXJ01000756">
    <property type="protein sequence ID" value="TGO44714.1"/>
    <property type="molecule type" value="Genomic_DNA"/>
</dbReference>
<sequence length="101" mass="11443">MIRWRMRGAIDPRDKVFALLGLIEEGKSPNMAEYDYKDDPTPGIHLWALDLKACPSIAEGYHPLHGYPNYNAASDHQMDQELLLSTASNGAIVEWNSSRYH</sequence>
<comment type="caution">
    <text evidence="1">The sequence shown here is derived from an EMBL/GenBank/DDBJ whole genome shotgun (WGS) entry which is preliminary data.</text>
</comment>
<name>A0A4Z1H6C1_9HELO</name>
<reference evidence="1 2" key="1">
    <citation type="submission" date="2017-12" db="EMBL/GenBank/DDBJ databases">
        <title>Comparative genomics of Botrytis spp.</title>
        <authorList>
            <person name="Valero-Jimenez C.A."/>
            <person name="Tapia P."/>
            <person name="Veloso J."/>
            <person name="Silva-Moreno E."/>
            <person name="Staats M."/>
            <person name="Valdes J.H."/>
            <person name="Van Kan J.A.L."/>
        </authorList>
    </citation>
    <scope>NUCLEOTIDE SEQUENCE [LARGE SCALE GENOMIC DNA]</scope>
    <source>
        <strain evidence="1 2">MUCL2120</strain>
    </source>
</reference>
<proteinExistence type="predicted"/>
<evidence type="ECO:0000313" key="2">
    <source>
        <dbReference type="Proteomes" id="UP000297452"/>
    </source>
</evidence>
<dbReference type="OrthoDB" id="3553147at2759"/>
<protein>
    <submittedName>
        <fullName evidence="1">Uncharacterized protein</fullName>
    </submittedName>
</protein>
<accession>A0A4Z1H6C1</accession>
<dbReference type="AlphaFoldDB" id="A0A4Z1H6C1"/>
<keyword evidence="2" id="KW-1185">Reference proteome</keyword>
<evidence type="ECO:0000313" key="1">
    <source>
        <dbReference type="EMBL" id="TGO44714.1"/>
    </source>
</evidence>